<dbReference type="RefSeq" id="WP_093960739.1">
    <property type="nucleotide sequence ID" value="NZ_NEWD01000021.1"/>
</dbReference>
<dbReference type="InterPro" id="IPR050088">
    <property type="entry name" value="IspD/TarI_cytidylyltransf_bact"/>
</dbReference>
<dbReference type="UniPathway" id="UPA00056">
    <property type="reaction ID" value="UER00093"/>
</dbReference>
<feature type="site" description="Transition state stabilizer" evidence="7">
    <location>
        <position position="46"/>
    </location>
</feature>
<evidence type="ECO:0000256" key="5">
    <source>
        <dbReference type="ARBA" id="ARBA00022695"/>
    </source>
</evidence>
<keyword evidence="4 7" id="KW-0808">Transferase</keyword>
<evidence type="ECO:0000313" key="8">
    <source>
        <dbReference type="EMBL" id="OXN00123.1"/>
    </source>
</evidence>
<keyword evidence="6 7" id="KW-0414">Isoprene biosynthesis</keyword>
<dbReference type="GO" id="GO:0050518">
    <property type="term" value="F:2-C-methyl-D-erythritol 4-phosphate cytidylyltransferase activity"/>
    <property type="evidence" value="ECO:0007669"/>
    <property type="project" value="UniProtKB-UniRule"/>
</dbReference>
<dbReference type="OrthoDB" id="9802561at2"/>
<dbReference type="PANTHER" id="PTHR32125:SF4">
    <property type="entry name" value="2-C-METHYL-D-ERYTHRITOL 4-PHOSPHATE CYTIDYLYLTRANSFERASE, CHLOROPLASTIC"/>
    <property type="match status" value="1"/>
</dbReference>
<name>A0A229VWZ1_9BIFI</name>
<feature type="site" description="Positions MEP for the nucleophilic attack" evidence="7">
    <location>
        <position position="244"/>
    </location>
</feature>
<reference evidence="8 9" key="1">
    <citation type="submission" date="2017-05" db="EMBL/GenBank/DDBJ databases">
        <title>Bifidobacterium vansinderenii sp. nov.</title>
        <authorList>
            <person name="Lugli G.A."/>
            <person name="Duranti S."/>
            <person name="Mangifesta M."/>
        </authorList>
    </citation>
    <scope>NUCLEOTIDE SEQUENCE [LARGE SCALE GENOMIC DNA]</scope>
    <source>
        <strain evidence="8 9">Tam10B</strain>
    </source>
</reference>
<comment type="catalytic activity">
    <reaction evidence="1 7">
        <text>2-C-methyl-D-erythritol 4-phosphate + CTP + H(+) = 4-CDP-2-C-methyl-D-erythritol + diphosphate</text>
        <dbReference type="Rhea" id="RHEA:13429"/>
        <dbReference type="ChEBI" id="CHEBI:15378"/>
        <dbReference type="ChEBI" id="CHEBI:33019"/>
        <dbReference type="ChEBI" id="CHEBI:37563"/>
        <dbReference type="ChEBI" id="CHEBI:57823"/>
        <dbReference type="ChEBI" id="CHEBI:58262"/>
        <dbReference type="EC" id="2.7.7.60"/>
    </reaction>
</comment>
<evidence type="ECO:0000256" key="3">
    <source>
        <dbReference type="ARBA" id="ARBA00009789"/>
    </source>
</evidence>
<protein>
    <recommendedName>
        <fullName evidence="7">2-C-methyl-D-erythritol 4-phosphate cytidylyltransferase</fullName>
        <ecNumber evidence="7">2.7.7.60</ecNumber>
    </recommendedName>
    <alternativeName>
        <fullName evidence="7">4-diphosphocytidyl-2C-methyl-D-erythritol synthase</fullName>
    </alternativeName>
    <alternativeName>
        <fullName evidence="7">MEP cytidylyltransferase</fullName>
        <shortName evidence="7">MCT</shortName>
    </alternativeName>
</protein>
<evidence type="ECO:0000313" key="9">
    <source>
        <dbReference type="Proteomes" id="UP000215433"/>
    </source>
</evidence>
<dbReference type="GO" id="GO:0019288">
    <property type="term" value="P:isopentenyl diphosphate biosynthetic process, methylerythritol 4-phosphate pathway"/>
    <property type="evidence" value="ECO:0007669"/>
    <property type="project" value="UniProtKB-UniRule"/>
</dbReference>
<comment type="caution">
    <text evidence="8">The sequence shown here is derived from an EMBL/GenBank/DDBJ whole genome shotgun (WGS) entry which is preliminary data.</text>
</comment>
<gene>
    <name evidence="7" type="primary">ispD</name>
    <name evidence="8" type="ORF">Tam10B_1597</name>
</gene>
<dbReference type="EMBL" id="NEWD01000021">
    <property type="protein sequence ID" value="OXN00123.1"/>
    <property type="molecule type" value="Genomic_DNA"/>
</dbReference>
<dbReference type="PROSITE" id="PS01295">
    <property type="entry name" value="ISPD"/>
    <property type="match status" value="1"/>
</dbReference>
<dbReference type="Proteomes" id="UP000215433">
    <property type="component" value="Unassembled WGS sequence"/>
</dbReference>
<accession>A0A229VWZ1</accession>
<evidence type="ECO:0000256" key="4">
    <source>
        <dbReference type="ARBA" id="ARBA00022679"/>
    </source>
</evidence>
<dbReference type="AlphaFoldDB" id="A0A229VWZ1"/>
<dbReference type="CDD" id="cd02516">
    <property type="entry name" value="CDP-ME_synthetase"/>
    <property type="match status" value="1"/>
</dbReference>
<feature type="site" description="Positions MEP for the nucleophilic attack" evidence="7">
    <location>
        <position position="185"/>
    </location>
</feature>
<organism evidence="8 9">
    <name type="scientific">Bifidobacterium vansinderenii</name>
    <dbReference type="NCBI Taxonomy" id="1984871"/>
    <lineage>
        <taxon>Bacteria</taxon>
        <taxon>Bacillati</taxon>
        <taxon>Actinomycetota</taxon>
        <taxon>Actinomycetes</taxon>
        <taxon>Bifidobacteriales</taxon>
        <taxon>Bifidobacteriaceae</taxon>
        <taxon>Bifidobacterium</taxon>
    </lineage>
</organism>
<comment type="similarity">
    <text evidence="3 7">Belongs to the IspD/TarI cytidylyltransferase family. IspD subfamily.</text>
</comment>
<evidence type="ECO:0000256" key="1">
    <source>
        <dbReference type="ARBA" id="ARBA00001282"/>
    </source>
</evidence>
<dbReference type="Gene3D" id="3.90.550.10">
    <property type="entry name" value="Spore Coat Polysaccharide Biosynthesis Protein SpsA, Chain A"/>
    <property type="match status" value="1"/>
</dbReference>
<proteinExistence type="inferred from homology"/>
<feature type="site" description="Transition state stabilizer" evidence="7">
    <location>
        <position position="39"/>
    </location>
</feature>
<dbReference type="InterPro" id="IPR018294">
    <property type="entry name" value="ISPD_synthase_CS"/>
</dbReference>
<keyword evidence="5 7" id="KW-0548">Nucleotidyltransferase</keyword>
<keyword evidence="9" id="KW-1185">Reference proteome</keyword>
<comment type="pathway">
    <text evidence="2 7">Isoprenoid biosynthesis; isopentenyl diphosphate biosynthesis via DXP pathway; isopentenyl diphosphate from 1-deoxy-D-xylulose 5-phosphate: step 2/6.</text>
</comment>
<sequence>MCEKSDVSQNDVTVQQPSEQLPTDVPVVAVVLAAGFGTRFDPDNPKQLVSVGGKEIVLWSIEAFEHNPLVSDIVVVVNPRVHEQVENLIISNGMSKVRMVIEGGAERSDSTQIALQTLADAGIPGDAKVLIHDAVRPFVEQSAIRGCIETLNQFRAATVAVPSTDTVLLTQDLGDRKIISSVPERPDTFRAQTPQAFRFSTIREAYAKAMGDPDFHPTDDTRVVVDYLPGTPVAIVAGADTNLKITTLADIPVAESIASNLTQGMSKEEARARMHAMLSGALDQMRR</sequence>
<dbReference type="InterPro" id="IPR034683">
    <property type="entry name" value="IspD/TarI"/>
</dbReference>
<evidence type="ECO:0000256" key="7">
    <source>
        <dbReference type="HAMAP-Rule" id="MF_00108"/>
    </source>
</evidence>
<dbReference type="EC" id="2.7.7.60" evidence="7"/>
<comment type="function">
    <text evidence="7">Catalyzes the formation of 4-diphosphocytidyl-2-C-methyl-D-erythritol from CTP and 2-C-methyl-D-erythritol 4-phosphate (MEP).</text>
</comment>
<dbReference type="InterPro" id="IPR001228">
    <property type="entry name" value="IspD"/>
</dbReference>
<dbReference type="PANTHER" id="PTHR32125">
    <property type="entry name" value="2-C-METHYL-D-ERYTHRITOL 4-PHOSPHATE CYTIDYLYLTRANSFERASE, CHLOROPLASTIC"/>
    <property type="match status" value="1"/>
</dbReference>
<evidence type="ECO:0000256" key="2">
    <source>
        <dbReference type="ARBA" id="ARBA00004787"/>
    </source>
</evidence>
<dbReference type="Pfam" id="PF01128">
    <property type="entry name" value="IspD"/>
    <property type="match status" value="1"/>
</dbReference>
<evidence type="ECO:0000256" key="6">
    <source>
        <dbReference type="ARBA" id="ARBA00023229"/>
    </source>
</evidence>
<dbReference type="InterPro" id="IPR029044">
    <property type="entry name" value="Nucleotide-diphossugar_trans"/>
</dbReference>
<dbReference type="HAMAP" id="MF_00108">
    <property type="entry name" value="IspD"/>
    <property type="match status" value="1"/>
</dbReference>
<dbReference type="SUPFAM" id="SSF53448">
    <property type="entry name" value="Nucleotide-diphospho-sugar transferases"/>
    <property type="match status" value="1"/>
</dbReference>
<dbReference type="FunFam" id="3.90.550.10:FF:000003">
    <property type="entry name" value="2-C-methyl-D-erythritol 4-phosphate cytidylyltransferase"/>
    <property type="match status" value="1"/>
</dbReference>